<dbReference type="GeneID" id="73344297"/>
<dbReference type="AlphaFoldDB" id="A0A9Q8WJF6"/>
<evidence type="ECO:0000313" key="1">
    <source>
        <dbReference type="EMBL" id="UQC84815.1"/>
    </source>
</evidence>
<evidence type="ECO:0000313" key="2">
    <source>
        <dbReference type="Proteomes" id="UP000830671"/>
    </source>
</evidence>
<keyword evidence="2" id="KW-1185">Reference proteome</keyword>
<protein>
    <submittedName>
        <fullName evidence="1">Uncharacterized protein</fullName>
    </submittedName>
</protein>
<accession>A0A9Q8WJF6</accession>
<gene>
    <name evidence="1" type="ORF">CLUP02_10311</name>
</gene>
<organism evidence="1 2">
    <name type="scientific">Colletotrichum lupini</name>
    <dbReference type="NCBI Taxonomy" id="145971"/>
    <lineage>
        <taxon>Eukaryota</taxon>
        <taxon>Fungi</taxon>
        <taxon>Dikarya</taxon>
        <taxon>Ascomycota</taxon>
        <taxon>Pezizomycotina</taxon>
        <taxon>Sordariomycetes</taxon>
        <taxon>Hypocreomycetidae</taxon>
        <taxon>Glomerellales</taxon>
        <taxon>Glomerellaceae</taxon>
        <taxon>Colletotrichum</taxon>
        <taxon>Colletotrichum acutatum species complex</taxon>
    </lineage>
</organism>
<dbReference type="KEGG" id="clup:CLUP02_10311"/>
<dbReference type="RefSeq" id="XP_049146432.1">
    <property type="nucleotide sequence ID" value="XM_049289287.1"/>
</dbReference>
<dbReference type="PROSITE" id="PS51257">
    <property type="entry name" value="PROKAR_LIPOPROTEIN"/>
    <property type="match status" value="1"/>
</dbReference>
<dbReference type="EMBL" id="CP019477">
    <property type="protein sequence ID" value="UQC84815.1"/>
    <property type="molecule type" value="Genomic_DNA"/>
</dbReference>
<proteinExistence type="predicted"/>
<reference evidence="1" key="1">
    <citation type="journal article" date="2021" name="Mol. Plant Microbe Interact.">
        <title>Complete Genome Sequence of the Plant-Pathogenic Fungus Colletotrichum lupini.</title>
        <authorList>
            <person name="Baroncelli R."/>
            <person name="Pensec F."/>
            <person name="Da Lio D."/>
            <person name="Boufleur T."/>
            <person name="Vicente I."/>
            <person name="Sarrocco S."/>
            <person name="Picot A."/>
            <person name="Baraldi E."/>
            <person name="Sukno S."/>
            <person name="Thon M."/>
            <person name="Le Floch G."/>
        </authorList>
    </citation>
    <scope>NUCLEOTIDE SEQUENCE</scope>
    <source>
        <strain evidence="1">IMI 504893</strain>
    </source>
</reference>
<dbReference type="Proteomes" id="UP000830671">
    <property type="component" value="Chromosome 5"/>
</dbReference>
<name>A0A9Q8WJF6_9PEZI</name>
<sequence>MRNGWFVPQQIGVACHTFTDRSGPKRFSSVSCFLPQLMIKTVLLDASFVGFLRVRAFSGLLFGHGFDSPERGQENPLGSGMRWNGTSLRGNDIAGGLGTVIPLMAKEDNDVGEAESKCLKRGKRCCQGAHGAAVPKPCPGLPATLRIQRFPSSIWLGRVGSYHRNEDRSERGEKERLRAGPSSFVGDCYAGNSPDMAMGGGKMWAGRLLWYGFRQFETPFIPFTLPFAMMRGVASVELRLTSLREGEGPSAAIDCILGALKNLEQHMVAIGSDHQYCPRLRRLVSAPRKVILDPSQIIARKPQSPNDVPLPAAMRFLQCRDERIPARRPQAAQVVEAWVLFESEATAANTGLLEEPLPRWLGADAREHVVEADVFGRGARERL</sequence>